<gene>
    <name evidence="3" type="ORF">F8144_08880</name>
</gene>
<dbReference type="AlphaFoldDB" id="A0A7J5DKC5"/>
<evidence type="ECO:0000256" key="1">
    <source>
        <dbReference type="SAM" id="MobiDB-lite"/>
    </source>
</evidence>
<keyword evidence="2" id="KW-1133">Transmembrane helix</keyword>
<protein>
    <submittedName>
        <fullName evidence="3">Uncharacterized protein</fullName>
    </submittedName>
</protein>
<reference evidence="3 4" key="1">
    <citation type="submission" date="2019-09" db="EMBL/GenBank/DDBJ databases">
        <title>Isolation and identification of active actinomycetes.</title>
        <authorList>
            <person name="Yu Z."/>
            <person name="Han C."/>
            <person name="Yu B."/>
        </authorList>
    </citation>
    <scope>NUCLEOTIDE SEQUENCE [LARGE SCALE GENOMIC DNA]</scope>
    <source>
        <strain evidence="3 4">NEAU-H2</strain>
    </source>
</reference>
<dbReference type="Proteomes" id="UP000442990">
    <property type="component" value="Unassembled WGS sequence"/>
</dbReference>
<keyword evidence="2" id="KW-0472">Membrane</keyword>
<dbReference type="RefSeq" id="WP_151468700.1">
    <property type="nucleotide sequence ID" value="NZ_WBKG01000005.1"/>
</dbReference>
<evidence type="ECO:0000256" key="2">
    <source>
        <dbReference type="SAM" id="Phobius"/>
    </source>
</evidence>
<feature type="transmembrane region" description="Helical" evidence="2">
    <location>
        <begin position="60"/>
        <end position="83"/>
    </location>
</feature>
<feature type="transmembrane region" description="Helical" evidence="2">
    <location>
        <begin position="21"/>
        <end position="40"/>
    </location>
</feature>
<evidence type="ECO:0000313" key="3">
    <source>
        <dbReference type="EMBL" id="KAB1989152.1"/>
    </source>
</evidence>
<sequence length="177" mass="19653">MAEFQAGGMPAQGEIRFRLGIWQCLLPVMPAFLSLGLGTLNPAGRAAFGPWFFVPWAASVLLLTVISATFPFGITLTPSAAVVRNLRRRTIPWVSVQSVRVERIMGGRFVALYEADGRRTRLRAPMTGFLQRDRDFERKFHTVGQWWLAHRGNDWVPVPPPGTGTPARSRHGGSMPV</sequence>
<comment type="caution">
    <text evidence="3">The sequence shown here is derived from an EMBL/GenBank/DDBJ whole genome shotgun (WGS) entry which is preliminary data.</text>
</comment>
<organism evidence="3 4">
    <name type="scientific">Streptomyces triticiradicis</name>
    <dbReference type="NCBI Taxonomy" id="2651189"/>
    <lineage>
        <taxon>Bacteria</taxon>
        <taxon>Bacillati</taxon>
        <taxon>Actinomycetota</taxon>
        <taxon>Actinomycetes</taxon>
        <taxon>Kitasatosporales</taxon>
        <taxon>Streptomycetaceae</taxon>
        <taxon>Streptomyces</taxon>
    </lineage>
</organism>
<evidence type="ECO:0000313" key="4">
    <source>
        <dbReference type="Proteomes" id="UP000442990"/>
    </source>
</evidence>
<keyword evidence="4" id="KW-1185">Reference proteome</keyword>
<feature type="region of interest" description="Disordered" evidence="1">
    <location>
        <begin position="157"/>
        <end position="177"/>
    </location>
</feature>
<name>A0A7J5DKC5_9ACTN</name>
<keyword evidence="2" id="KW-0812">Transmembrane</keyword>
<proteinExistence type="predicted"/>
<dbReference type="EMBL" id="WBKG01000005">
    <property type="protein sequence ID" value="KAB1989152.1"/>
    <property type="molecule type" value="Genomic_DNA"/>
</dbReference>
<accession>A0A7J5DKC5</accession>